<name>A0A8S2PYK5_9BILA</name>
<comment type="caution">
    <text evidence="2">The sequence shown here is derived from an EMBL/GenBank/DDBJ whole genome shotgun (WGS) entry which is preliminary data.</text>
</comment>
<gene>
    <name evidence="1" type="ORF">OVA965_LOCUS27239</name>
    <name evidence="2" type="ORF">TMI583_LOCUS27983</name>
</gene>
<evidence type="ECO:0000313" key="2">
    <source>
        <dbReference type="EMBL" id="CAF4077585.1"/>
    </source>
</evidence>
<accession>A0A8S2PYK5</accession>
<protein>
    <submittedName>
        <fullName evidence="2">Uncharacterized protein</fullName>
    </submittedName>
</protein>
<dbReference type="AlphaFoldDB" id="A0A8S2PYK5"/>
<dbReference type="Proteomes" id="UP000677228">
    <property type="component" value="Unassembled WGS sequence"/>
</dbReference>
<organism evidence="2 3">
    <name type="scientific">Didymodactylos carnosus</name>
    <dbReference type="NCBI Taxonomy" id="1234261"/>
    <lineage>
        <taxon>Eukaryota</taxon>
        <taxon>Metazoa</taxon>
        <taxon>Spiralia</taxon>
        <taxon>Gnathifera</taxon>
        <taxon>Rotifera</taxon>
        <taxon>Eurotatoria</taxon>
        <taxon>Bdelloidea</taxon>
        <taxon>Philodinida</taxon>
        <taxon>Philodinidae</taxon>
        <taxon>Didymodactylos</taxon>
    </lineage>
</organism>
<reference evidence="2" key="1">
    <citation type="submission" date="2021-02" db="EMBL/GenBank/DDBJ databases">
        <authorList>
            <person name="Nowell W R."/>
        </authorList>
    </citation>
    <scope>NUCLEOTIDE SEQUENCE</scope>
</reference>
<sequence>MEVRVNNDIWIQLDTELIEEANVTKLLKLIASPLPVSHQLVATCAKLAELFHEKKHIAEAIVKRYPKLLQSLTSSQKNLSTCLPRSIRNKRAEINMKAQGRQLRSKKKVGLHLREDITTVAENVLSNMDLSVESPNNSVIHISNTTDDNRMFETVINAQSSIQLNNPNGKSLDIQEENIST</sequence>
<proteinExistence type="predicted"/>
<evidence type="ECO:0000313" key="1">
    <source>
        <dbReference type="EMBL" id="CAF1272211.1"/>
    </source>
</evidence>
<dbReference type="EMBL" id="CAJOBA010039442">
    <property type="protein sequence ID" value="CAF4077585.1"/>
    <property type="molecule type" value="Genomic_DNA"/>
</dbReference>
<dbReference type="Proteomes" id="UP000682733">
    <property type="component" value="Unassembled WGS sequence"/>
</dbReference>
<dbReference type="EMBL" id="CAJNOK010017883">
    <property type="protein sequence ID" value="CAF1272211.1"/>
    <property type="molecule type" value="Genomic_DNA"/>
</dbReference>
<evidence type="ECO:0000313" key="3">
    <source>
        <dbReference type="Proteomes" id="UP000682733"/>
    </source>
</evidence>